<sequence>MENLDLKDLNNGDASFQILVAFRDMLNLAIKKEIPPTYEKTLDFLSESFLTCMRGLSNSYPEKI</sequence>
<comment type="caution">
    <text evidence="1">The sequence shown here is derived from an EMBL/GenBank/DDBJ whole genome shotgun (WGS) entry which is preliminary data.</text>
</comment>
<accession>A0A2W5F3C3</accession>
<protein>
    <submittedName>
        <fullName evidence="1">Uncharacterized protein</fullName>
    </submittedName>
</protein>
<dbReference type="EMBL" id="QFOI01000119">
    <property type="protein sequence ID" value="PZP49273.1"/>
    <property type="molecule type" value="Genomic_DNA"/>
</dbReference>
<evidence type="ECO:0000313" key="2">
    <source>
        <dbReference type="Proteomes" id="UP000249645"/>
    </source>
</evidence>
<gene>
    <name evidence="1" type="ORF">DI598_08275</name>
</gene>
<evidence type="ECO:0000313" key="1">
    <source>
        <dbReference type="EMBL" id="PZP49273.1"/>
    </source>
</evidence>
<dbReference type="AlphaFoldDB" id="A0A2W5F3C3"/>
<organism evidence="1 2">
    <name type="scientific">Pseudopedobacter saltans</name>
    <dbReference type="NCBI Taxonomy" id="151895"/>
    <lineage>
        <taxon>Bacteria</taxon>
        <taxon>Pseudomonadati</taxon>
        <taxon>Bacteroidota</taxon>
        <taxon>Sphingobacteriia</taxon>
        <taxon>Sphingobacteriales</taxon>
        <taxon>Sphingobacteriaceae</taxon>
        <taxon>Pseudopedobacter</taxon>
    </lineage>
</organism>
<proteinExistence type="predicted"/>
<dbReference type="Proteomes" id="UP000249645">
    <property type="component" value="Unassembled WGS sequence"/>
</dbReference>
<reference evidence="1 2" key="1">
    <citation type="submission" date="2017-11" db="EMBL/GenBank/DDBJ databases">
        <title>Infants hospitalized years apart are colonized by the same room-sourced microbial strains.</title>
        <authorList>
            <person name="Brooks B."/>
            <person name="Olm M.R."/>
            <person name="Firek B.A."/>
            <person name="Baker R."/>
            <person name="Thomas B.C."/>
            <person name="Morowitz M.J."/>
            <person name="Banfield J.F."/>
        </authorList>
    </citation>
    <scope>NUCLEOTIDE SEQUENCE [LARGE SCALE GENOMIC DNA]</scope>
    <source>
        <strain evidence="1">S2_009_000_R2_76</strain>
    </source>
</reference>
<name>A0A2W5F3C3_9SPHI</name>